<gene>
    <name evidence="2" type="ORF">EJB05_00150</name>
</gene>
<keyword evidence="3" id="KW-1185">Reference proteome</keyword>
<keyword evidence="1" id="KW-0472">Membrane</keyword>
<evidence type="ECO:0000256" key="1">
    <source>
        <dbReference type="SAM" id="Phobius"/>
    </source>
</evidence>
<proteinExistence type="predicted"/>
<feature type="transmembrane region" description="Helical" evidence="1">
    <location>
        <begin position="49"/>
        <end position="73"/>
    </location>
</feature>
<accession>A0A5J9WKU2</accession>
<comment type="caution">
    <text evidence="2">The sequence shown here is derived from an EMBL/GenBank/DDBJ whole genome shotgun (WGS) entry which is preliminary data.</text>
</comment>
<dbReference type="EMBL" id="RWGY01000002">
    <property type="protein sequence ID" value="TVU48869.1"/>
    <property type="molecule type" value="Genomic_DNA"/>
</dbReference>
<evidence type="ECO:0000313" key="3">
    <source>
        <dbReference type="Proteomes" id="UP000324897"/>
    </source>
</evidence>
<feature type="non-terminal residue" evidence="2">
    <location>
        <position position="1"/>
    </location>
</feature>
<dbReference type="Gramene" id="TVU48869">
    <property type="protein sequence ID" value="TVU48869"/>
    <property type="gene ID" value="EJB05_00150"/>
</dbReference>
<dbReference type="AlphaFoldDB" id="A0A5J9WKU2"/>
<protein>
    <submittedName>
        <fullName evidence="2">Uncharacterized protein</fullName>
    </submittedName>
</protein>
<sequence>MDQEDDRFDFPDRDGGDAVKPLGTTLRAEAADQPVQGNAGNQRAAPLPALLLGLLSCWVLLAFLAGQFLDFFLDPFFFFRSDDPSGLPAPVQVRARLVSAVHALLREAPAAFAVAAAYRSVAEDGDLGLAAWARLGCLYPTLVLARAAAVRAAITLAGAIRLRTDVAPPPDADLAPEPAPLPAVAPVPVRAYLLAAIRAGVREVLRGAPAALGFAVAYRDVAGDGDLGLAAWARSGILVPALHVASAAAVIAGHLLAAAHGLRPSHAAVRAFLREAPAAFAVAAAYRSVAADGDLGLAAWGRCALVYSALHVAGTAAVRAAAVLAGHPLAAALGLRPRHAVRDIVIVVLAVAAVLAAIHFP</sequence>
<keyword evidence="1" id="KW-1133">Transmembrane helix</keyword>
<evidence type="ECO:0000313" key="2">
    <source>
        <dbReference type="EMBL" id="TVU48869.1"/>
    </source>
</evidence>
<reference evidence="2 3" key="1">
    <citation type="journal article" date="2019" name="Sci. Rep.">
        <title>A high-quality genome of Eragrostis curvula grass provides insights into Poaceae evolution and supports new strategies to enhance forage quality.</title>
        <authorList>
            <person name="Carballo J."/>
            <person name="Santos B.A.C.M."/>
            <person name="Zappacosta D."/>
            <person name="Garbus I."/>
            <person name="Selva J.P."/>
            <person name="Gallo C.A."/>
            <person name="Diaz A."/>
            <person name="Albertini E."/>
            <person name="Caccamo M."/>
            <person name="Echenique V."/>
        </authorList>
    </citation>
    <scope>NUCLEOTIDE SEQUENCE [LARGE SCALE GENOMIC DNA]</scope>
    <source>
        <strain evidence="3">cv. Victoria</strain>
        <tissue evidence="2">Leaf</tissue>
    </source>
</reference>
<dbReference type="Proteomes" id="UP000324897">
    <property type="component" value="Chromosome 6"/>
</dbReference>
<organism evidence="2 3">
    <name type="scientific">Eragrostis curvula</name>
    <name type="common">weeping love grass</name>
    <dbReference type="NCBI Taxonomy" id="38414"/>
    <lineage>
        <taxon>Eukaryota</taxon>
        <taxon>Viridiplantae</taxon>
        <taxon>Streptophyta</taxon>
        <taxon>Embryophyta</taxon>
        <taxon>Tracheophyta</taxon>
        <taxon>Spermatophyta</taxon>
        <taxon>Magnoliopsida</taxon>
        <taxon>Liliopsida</taxon>
        <taxon>Poales</taxon>
        <taxon>Poaceae</taxon>
        <taxon>PACMAD clade</taxon>
        <taxon>Chloridoideae</taxon>
        <taxon>Eragrostideae</taxon>
        <taxon>Eragrostidinae</taxon>
        <taxon>Eragrostis</taxon>
    </lineage>
</organism>
<name>A0A5J9WKU2_9POAL</name>
<keyword evidence="1" id="KW-0812">Transmembrane</keyword>